<dbReference type="InterPro" id="IPR006169">
    <property type="entry name" value="GTP1_OBG_dom"/>
</dbReference>
<dbReference type="PROSITE" id="PS51710">
    <property type="entry name" value="G_OBG"/>
    <property type="match status" value="1"/>
</dbReference>
<dbReference type="KEGG" id="pco:PHACADRAFT_253938"/>
<evidence type="ECO:0000259" key="3">
    <source>
        <dbReference type="PROSITE" id="PS51710"/>
    </source>
</evidence>
<evidence type="ECO:0000256" key="1">
    <source>
        <dbReference type="ARBA" id="ARBA00022741"/>
    </source>
</evidence>
<keyword evidence="6" id="KW-1185">Reference proteome</keyword>
<dbReference type="PANTHER" id="PTHR11702:SF31">
    <property type="entry name" value="MITOCHONDRIAL RIBOSOME-ASSOCIATED GTPASE 2"/>
    <property type="match status" value="1"/>
</dbReference>
<dbReference type="InterPro" id="IPR031167">
    <property type="entry name" value="G_OBG"/>
</dbReference>
<dbReference type="SUPFAM" id="SSF52540">
    <property type="entry name" value="P-loop containing nucleoside triphosphate hydrolases"/>
    <property type="match status" value="1"/>
</dbReference>
<feature type="domain" description="OBG-type G" evidence="3">
    <location>
        <begin position="222"/>
        <end position="462"/>
    </location>
</feature>
<dbReference type="InterPro" id="IPR045086">
    <property type="entry name" value="OBG_GTPase"/>
</dbReference>
<evidence type="ECO:0008006" key="7">
    <source>
        <dbReference type="Google" id="ProtNLM"/>
    </source>
</evidence>
<evidence type="ECO:0000313" key="5">
    <source>
        <dbReference type="EMBL" id="EKM56678.1"/>
    </source>
</evidence>
<dbReference type="RefSeq" id="XP_007394516.1">
    <property type="nucleotide sequence ID" value="XM_007394454.1"/>
</dbReference>
<name>K5VYL2_PHACS</name>
<dbReference type="InterPro" id="IPR036726">
    <property type="entry name" value="GTP1_OBG_dom_sf"/>
</dbReference>
<keyword evidence="2" id="KW-0342">GTP-binding</keyword>
<dbReference type="Gene3D" id="2.70.210.12">
    <property type="entry name" value="GTP1/OBG domain"/>
    <property type="match status" value="1"/>
</dbReference>
<proteinExistence type="predicted"/>
<gene>
    <name evidence="5" type="ORF">PHACADRAFT_253938</name>
</gene>
<dbReference type="Pfam" id="PF01926">
    <property type="entry name" value="MMR_HSR1"/>
    <property type="match status" value="1"/>
</dbReference>
<dbReference type="GO" id="GO:0005739">
    <property type="term" value="C:mitochondrion"/>
    <property type="evidence" value="ECO:0007669"/>
    <property type="project" value="TreeGrafter"/>
</dbReference>
<dbReference type="GO" id="GO:0005525">
    <property type="term" value="F:GTP binding"/>
    <property type="evidence" value="ECO:0007669"/>
    <property type="project" value="UniProtKB-KW"/>
</dbReference>
<dbReference type="InParanoid" id="K5VYL2"/>
<evidence type="ECO:0000259" key="4">
    <source>
        <dbReference type="PROSITE" id="PS51883"/>
    </source>
</evidence>
<feature type="domain" description="Obg" evidence="4">
    <location>
        <begin position="1"/>
        <end position="221"/>
    </location>
</feature>
<keyword evidence="1" id="KW-0547">Nucleotide-binding</keyword>
<dbReference type="EMBL" id="JH930471">
    <property type="protein sequence ID" value="EKM56678.1"/>
    <property type="molecule type" value="Genomic_DNA"/>
</dbReference>
<dbReference type="HOGENOM" id="CLU_011747_2_6_1"/>
<dbReference type="PANTHER" id="PTHR11702">
    <property type="entry name" value="DEVELOPMENTALLY REGULATED GTP-BINDING PROTEIN-RELATED"/>
    <property type="match status" value="1"/>
</dbReference>
<dbReference type="FunCoup" id="K5VYL2">
    <property type="interactions" value="363"/>
</dbReference>
<dbReference type="CDD" id="cd01898">
    <property type="entry name" value="Obg"/>
    <property type="match status" value="1"/>
</dbReference>
<dbReference type="InterPro" id="IPR006073">
    <property type="entry name" value="GTP-bd"/>
</dbReference>
<dbReference type="STRING" id="650164.K5VYL2"/>
<organism evidence="5 6">
    <name type="scientific">Phanerochaete carnosa (strain HHB-10118-sp)</name>
    <name type="common">White-rot fungus</name>
    <name type="synonym">Peniophora carnosa</name>
    <dbReference type="NCBI Taxonomy" id="650164"/>
    <lineage>
        <taxon>Eukaryota</taxon>
        <taxon>Fungi</taxon>
        <taxon>Dikarya</taxon>
        <taxon>Basidiomycota</taxon>
        <taxon>Agaricomycotina</taxon>
        <taxon>Agaricomycetes</taxon>
        <taxon>Polyporales</taxon>
        <taxon>Phanerochaetaceae</taxon>
        <taxon>Phanerochaete</taxon>
    </lineage>
</organism>
<dbReference type="SUPFAM" id="SSF82051">
    <property type="entry name" value="Obg GTP-binding protein N-terminal domain"/>
    <property type="match status" value="1"/>
</dbReference>
<evidence type="ECO:0000256" key="2">
    <source>
        <dbReference type="ARBA" id="ARBA00023134"/>
    </source>
</evidence>
<reference evidence="5 6" key="1">
    <citation type="journal article" date="2012" name="BMC Genomics">
        <title>Comparative genomics of the white-rot fungi, Phanerochaete carnosa and P. chrysosporium, to elucidate the genetic basis of the distinct wood types they colonize.</title>
        <authorList>
            <person name="Suzuki H."/>
            <person name="MacDonald J."/>
            <person name="Syed K."/>
            <person name="Salamov A."/>
            <person name="Hori C."/>
            <person name="Aerts A."/>
            <person name="Henrissat B."/>
            <person name="Wiebenga A."/>
            <person name="vanKuyk P.A."/>
            <person name="Barry K."/>
            <person name="Lindquist E."/>
            <person name="LaButti K."/>
            <person name="Lapidus A."/>
            <person name="Lucas S."/>
            <person name="Coutinho P."/>
            <person name="Gong Y."/>
            <person name="Samejima M."/>
            <person name="Mahadevan R."/>
            <person name="Abou-Zaid M."/>
            <person name="de Vries R.P."/>
            <person name="Igarashi K."/>
            <person name="Yadav J.S."/>
            <person name="Grigoriev I.V."/>
            <person name="Master E.R."/>
        </authorList>
    </citation>
    <scope>NUCLEOTIDE SEQUENCE [LARGE SCALE GENOMIC DNA]</scope>
    <source>
        <strain evidence="5 6">HHB-10118-sp</strain>
    </source>
</reference>
<dbReference type="GO" id="GO:0003924">
    <property type="term" value="F:GTPase activity"/>
    <property type="evidence" value="ECO:0007669"/>
    <property type="project" value="InterPro"/>
</dbReference>
<sequence length="470" mass="51804">MPQGPPSGGNGGHGGDVYILPTPHLTTLSSVPARVAAQAGGHGKGTWMNGKNGPPTIIRVPLGTVVRQLAKDDPRRTKDEFEVEEEALEGLDLEERKMRMQERRWVHYPTHQDDNVKRDTFKDAEKMFYREERAYRIQRRKRAENPIYLDLDKAEEMEGAGDANAPLGLPRQNNFGHLIARGGAGGYGNPHFLGTNDRSPKFATRGRDGERASLSLELKLLADIGLVGMPNAGKSTLLRAVTGGRAKTAIAGYAFTTLNPFVAVVRVRDDGTFVGWDADSVYDETALEEQRERELMESGAYADARTRNQRAGDDSVYAVAPLEDFRFTVADNPGLIEDASDNVGLGHSFLRSIERSPALVYVVDLAGSAPWDELRVLRAELEKYKSGMSTQARMVVANKADLLAQDGSTEQVQEAKAKLARLEHFVREEMSADGRVLDVVPISAKFNMNLKKTVGLMRSYVEEARRLALV</sequence>
<dbReference type="OrthoDB" id="347018at2759"/>
<accession>K5VYL2</accession>
<evidence type="ECO:0000313" key="6">
    <source>
        <dbReference type="Proteomes" id="UP000008370"/>
    </source>
</evidence>
<protein>
    <recommendedName>
        <fullName evidence="7">OBG-type G domain-containing protein</fullName>
    </recommendedName>
</protein>
<dbReference type="PROSITE" id="PS51883">
    <property type="entry name" value="OBG"/>
    <property type="match status" value="1"/>
</dbReference>
<dbReference type="GeneID" id="18915921"/>
<dbReference type="GO" id="GO:0042254">
    <property type="term" value="P:ribosome biogenesis"/>
    <property type="evidence" value="ECO:0007669"/>
    <property type="project" value="UniProtKB-UniRule"/>
</dbReference>
<dbReference type="AlphaFoldDB" id="K5VYL2"/>
<dbReference type="Pfam" id="PF01018">
    <property type="entry name" value="GTP1_OBG"/>
    <property type="match status" value="2"/>
</dbReference>
<dbReference type="InterPro" id="IPR027417">
    <property type="entry name" value="P-loop_NTPase"/>
</dbReference>
<dbReference type="Proteomes" id="UP000008370">
    <property type="component" value="Unassembled WGS sequence"/>
</dbReference>
<dbReference type="Gene3D" id="3.40.50.300">
    <property type="entry name" value="P-loop containing nucleotide triphosphate hydrolases"/>
    <property type="match status" value="1"/>
</dbReference>